<reference evidence="1 2" key="1">
    <citation type="journal article" date="2019" name="New Phytol.">
        <title>Comparative genomics reveals unique wood-decay strategies and fruiting body development in the Schizophyllaceae.</title>
        <authorList>
            <person name="Almasi E."/>
            <person name="Sahu N."/>
            <person name="Krizsan K."/>
            <person name="Balint B."/>
            <person name="Kovacs G.M."/>
            <person name="Kiss B."/>
            <person name="Cseklye J."/>
            <person name="Drula E."/>
            <person name="Henrissat B."/>
            <person name="Nagy I."/>
            <person name="Chovatia M."/>
            <person name="Adam C."/>
            <person name="LaButti K."/>
            <person name="Lipzen A."/>
            <person name="Riley R."/>
            <person name="Grigoriev I.V."/>
            <person name="Nagy L.G."/>
        </authorList>
    </citation>
    <scope>NUCLEOTIDE SEQUENCE [LARGE SCALE GENOMIC DNA]</scope>
    <source>
        <strain evidence="1 2">NL-1724</strain>
    </source>
</reference>
<evidence type="ECO:0000313" key="1">
    <source>
        <dbReference type="EMBL" id="TRM58436.1"/>
    </source>
</evidence>
<sequence length="178" mass="19216">MVGVRTLAAPECVYTRHGLGRVHACAPCVPRPRCIFAATSTLIIARSLYPLSSPVALSPPPWSGPLLHDLVSSPMIRAPLPGLVPSPTIWSPPPRSGPLPHDFPDARHELLVKYVSIGTTSIECTPPTYIPLFVSLPISSATWFPASDRVHALLDRWVEAPGVVGTFTRGEYCNVSFC</sequence>
<comment type="caution">
    <text evidence="1">The sequence shown here is derived from an EMBL/GenBank/DDBJ whole genome shotgun (WGS) entry which is preliminary data.</text>
</comment>
<keyword evidence="2" id="KW-1185">Reference proteome</keyword>
<gene>
    <name evidence="1" type="ORF">BD626DRAFT_185501</name>
</gene>
<dbReference type="EMBL" id="VDMD01000036">
    <property type="protein sequence ID" value="TRM58436.1"/>
    <property type="molecule type" value="Genomic_DNA"/>
</dbReference>
<organism evidence="1 2">
    <name type="scientific">Schizophyllum amplum</name>
    <dbReference type="NCBI Taxonomy" id="97359"/>
    <lineage>
        <taxon>Eukaryota</taxon>
        <taxon>Fungi</taxon>
        <taxon>Dikarya</taxon>
        <taxon>Basidiomycota</taxon>
        <taxon>Agaricomycotina</taxon>
        <taxon>Agaricomycetes</taxon>
        <taxon>Agaricomycetidae</taxon>
        <taxon>Agaricales</taxon>
        <taxon>Schizophyllaceae</taxon>
        <taxon>Schizophyllum</taxon>
    </lineage>
</organism>
<dbReference type="AlphaFoldDB" id="A0A550C118"/>
<evidence type="ECO:0000313" key="2">
    <source>
        <dbReference type="Proteomes" id="UP000320762"/>
    </source>
</evidence>
<protein>
    <submittedName>
        <fullName evidence="1">Uncharacterized protein</fullName>
    </submittedName>
</protein>
<dbReference type="Proteomes" id="UP000320762">
    <property type="component" value="Unassembled WGS sequence"/>
</dbReference>
<name>A0A550C118_9AGAR</name>
<accession>A0A550C118</accession>
<proteinExistence type="predicted"/>